<accession>A0AAD7DBS0</accession>
<dbReference type="Proteomes" id="UP001221757">
    <property type="component" value="Unassembled WGS sequence"/>
</dbReference>
<name>A0AAD7DBS0_MYCRO</name>
<proteinExistence type="predicted"/>
<protein>
    <submittedName>
        <fullName evidence="2">Uncharacterized protein</fullName>
    </submittedName>
</protein>
<feature type="coiled-coil region" evidence="1">
    <location>
        <begin position="228"/>
        <end position="255"/>
    </location>
</feature>
<sequence>MAGFLPVVPLNWDSNLGLVMAHFPSSFPIFRFKVASVPNPSSHNSSSPILVDPKGHQVATGQKATLFVGVQKFSLSIEQSVHLRKQEQWETKAGGGVSKGQQWLDRGVPGRIYEWQKIWSPTHPQSSWPGSELMYISVALIQPTTRKQEKALFVNYLQAGLTEEEGKGSQDRGTRGSIACPNDLSECNEKKLWELKKKSCGNSMRKKLRELEKKKLREHRVPATFLNLPKMKINLRELKKKLKKLRERKKVAALINFPHHISTGIQEFQLDNFNFRGDDLEAARRCRAQVVDTSIFSTHWNRDMRVRLECQSQFFTKAACLWCTNCAILNPLVCDGYDLQGNFLRLLVRDSCCVGSKISFRESNLD</sequence>
<evidence type="ECO:0000313" key="3">
    <source>
        <dbReference type="Proteomes" id="UP001221757"/>
    </source>
</evidence>
<dbReference type="EMBL" id="JARKIE010000087">
    <property type="protein sequence ID" value="KAJ7687516.1"/>
    <property type="molecule type" value="Genomic_DNA"/>
</dbReference>
<keyword evidence="1" id="KW-0175">Coiled coil</keyword>
<keyword evidence="3" id="KW-1185">Reference proteome</keyword>
<evidence type="ECO:0000256" key="1">
    <source>
        <dbReference type="SAM" id="Coils"/>
    </source>
</evidence>
<reference evidence="2" key="1">
    <citation type="submission" date="2023-03" db="EMBL/GenBank/DDBJ databases">
        <title>Massive genome expansion in bonnet fungi (Mycena s.s.) driven by repeated elements and novel gene families across ecological guilds.</title>
        <authorList>
            <consortium name="Lawrence Berkeley National Laboratory"/>
            <person name="Harder C.B."/>
            <person name="Miyauchi S."/>
            <person name="Viragh M."/>
            <person name="Kuo A."/>
            <person name="Thoen E."/>
            <person name="Andreopoulos B."/>
            <person name="Lu D."/>
            <person name="Skrede I."/>
            <person name="Drula E."/>
            <person name="Henrissat B."/>
            <person name="Morin E."/>
            <person name="Kohler A."/>
            <person name="Barry K."/>
            <person name="LaButti K."/>
            <person name="Morin E."/>
            <person name="Salamov A."/>
            <person name="Lipzen A."/>
            <person name="Mereny Z."/>
            <person name="Hegedus B."/>
            <person name="Baldrian P."/>
            <person name="Stursova M."/>
            <person name="Weitz H."/>
            <person name="Taylor A."/>
            <person name="Grigoriev I.V."/>
            <person name="Nagy L.G."/>
            <person name="Martin F."/>
            <person name="Kauserud H."/>
        </authorList>
    </citation>
    <scope>NUCLEOTIDE SEQUENCE</scope>
    <source>
        <strain evidence="2">CBHHK067</strain>
    </source>
</reference>
<dbReference type="AlphaFoldDB" id="A0AAD7DBS0"/>
<evidence type="ECO:0000313" key="2">
    <source>
        <dbReference type="EMBL" id="KAJ7687516.1"/>
    </source>
</evidence>
<gene>
    <name evidence="2" type="ORF">B0H17DRAFT_1136243</name>
</gene>
<comment type="caution">
    <text evidence="2">The sequence shown here is derived from an EMBL/GenBank/DDBJ whole genome shotgun (WGS) entry which is preliminary data.</text>
</comment>
<organism evidence="2 3">
    <name type="scientific">Mycena rosella</name>
    <name type="common">Pink bonnet</name>
    <name type="synonym">Agaricus rosellus</name>
    <dbReference type="NCBI Taxonomy" id="1033263"/>
    <lineage>
        <taxon>Eukaryota</taxon>
        <taxon>Fungi</taxon>
        <taxon>Dikarya</taxon>
        <taxon>Basidiomycota</taxon>
        <taxon>Agaricomycotina</taxon>
        <taxon>Agaricomycetes</taxon>
        <taxon>Agaricomycetidae</taxon>
        <taxon>Agaricales</taxon>
        <taxon>Marasmiineae</taxon>
        <taxon>Mycenaceae</taxon>
        <taxon>Mycena</taxon>
    </lineage>
</organism>